<evidence type="ECO:0000259" key="11">
    <source>
        <dbReference type="PROSITE" id="PS50846"/>
    </source>
</evidence>
<dbReference type="GO" id="GO:0012505">
    <property type="term" value="C:endomembrane system"/>
    <property type="evidence" value="ECO:0007669"/>
    <property type="project" value="UniProtKB-SubCell"/>
</dbReference>
<dbReference type="InterPro" id="IPR059000">
    <property type="entry name" value="ATPase_P-type_domA"/>
</dbReference>
<dbReference type="OrthoDB" id="8588at2157"/>
<dbReference type="Pfam" id="PF00702">
    <property type="entry name" value="Hydrolase"/>
    <property type="match status" value="1"/>
</dbReference>
<dbReference type="InterPro" id="IPR001757">
    <property type="entry name" value="P_typ_ATPase"/>
</dbReference>
<dbReference type="InterPro" id="IPR008250">
    <property type="entry name" value="ATPase_P-typ_transduc_dom_A_sf"/>
</dbReference>
<evidence type="ECO:0000256" key="3">
    <source>
        <dbReference type="ARBA" id="ARBA00022692"/>
    </source>
</evidence>
<protein>
    <submittedName>
        <fullName evidence="12">Heavy metal translocating P-type ATPase</fullName>
    </submittedName>
</protein>
<evidence type="ECO:0000313" key="13">
    <source>
        <dbReference type="Proteomes" id="UP000607197"/>
    </source>
</evidence>
<accession>A0A830FG86</accession>
<dbReference type="SFLD" id="SFLDG00002">
    <property type="entry name" value="C1.7:_P-type_atpase_like"/>
    <property type="match status" value="1"/>
</dbReference>
<comment type="caution">
    <text evidence="12">The sequence shown here is derived from an EMBL/GenBank/DDBJ whole genome shotgun (WGS) entry which is preliminary data.</text>
</comment>
<dbReference type="CDD" id="cd00371">
    <property type="entry name" value="HMA"/>
    <property type="match status" value="1"/>
</dbReference>
<feature type="transmembrane region" description="Helical" evidence="10">
    <location>
        <begin position="143"/>
        <end position="163"/>
    </location>
</feature>
<dbReference type="Gene3D" id="3.40.50.1000">
    <property type="entry name" value="HAD superfamily/HAD-like"/>
    <property type="match status" value="1"/>
</dbReference>
<keyword evidence="3 10" id="KW-0812">Transmembrane</keyword>
<dbReference type="NCBIfam" id="TIGR01525">
    <property type="entry name" value="ATPase-IB_hvy"/>
    <property type="match status" value="1"/>
</dbReference>
<dbReference type="PRINTS" id="PR00119">
    <property type="entry name" value="CATATPASE"/>
</dbReference>
<dbReference type="InterPro" id="IPR018303">
    <property type="entry name" value="ATPase_P-typ_P_site"/>
</dbReference>
<dbReference type="Gene3D" id="3.30.70.100">
    <property type="match status" value="1"/>
</dbReference>
<feature type="transmembrane region" description="Helical" evidence="10">
    <location>
        <begin position="103"/>
        <end position="123"/>
    </location>
</feature>
<dbReference type="EMBL" id="BMPG01000006">
    <property type="protein sequence ID" value="GGL71561.1"/>
    <property type="molecule type" value="Genomic_DNA"/>
</dbReference>
<dbReference type="SFLD" id="SFLDF00027">
    <property type="entry name" value="p-type_atpase"/>
    <property type="match status" value="1"/>
</dbReference>
<keyword evidence="6" id="KW-0067">ATP-binding</keyword>
<evidence type="ECO:0000256" key="5">
    <source>
        <dbReference type="ARBA" id="ARBA00022741"/>
    </source>
</evidence>
<evidence type="ECO:0000256" key="10">
    <source>
        <dbReference type="SAM" id="Phobius"/>
    </source>
</evidence>
<keyword evidence="13" id="KW-1185">Reference proteome</keyword>
<reference evidence="12" key="2">
    <citation type="submission" date="2020-09" db="EMBL/GenBank/DDBJ databases">
        <authorList>
            <person name="Sun Q."/>
            <person name="Ohkuma M."/>
        </authorList>
    </citation>
    <scope>NUCLEOTIDE SEQUENCE</scope>
    <source>
        <strain evidence="12">JCM 19596</strain>
    </source>
</reference>
<dbReference type="InterPro" id="IPR023299">
    <property type="entry name" value="ATPase_P-typ_cyto_dom_N"/>
</dbReference>
<reference evidence="12" key="1">
    <citation type="journal article" date="2014" name="Int. J. Syst. Evol. Microbiol.">
        <title>Complete genome sequence of Corynebacterium casei LMG S-19264T (=DSM 44701T), isolated from a smear-ripened cheese.</title>
        <authorList>
            <consortium name="US DOE Joint Genome Institute (JGI-PGF)"/>
            <person name="Walter F."/>
            <person name="Albersmeier A."/>
            <person name="Kalinowski J."/>
            <person name="Ruckert C."/>
        </authorList>
    </citation>
    <scope>NUCLEOTIDE SEQUENCE</scope>
    <source>
        <strain evidence="12">JCM 19596</strain>
    </source>
</reference>
<dbReference type="Pfam" id="PF00403">
    <property type="entry name" value="HMA"/>
    <property type="match status" value="1"/>
</dbReference>
<sequence length="746" mass="79475">MTDSVSSHRNTDTATETAYFSINGMHTQACESYLERRATRLDGVSDAAASYTAEMIRVTYDPDRVGRDAIEETLSAWGYRASDPTPAETPAERNDFDFDHLRTIFSVIAVSPIYIIYAAFFYPVYLGFLPSDSLDNNAVFTGLYGPVAMFTTITVLGVGFPILRSAVISLRERQLTLDVLIALTALSAYAYSIVSLFFLDRLYLFFDVATSIIVLATIANHARARYKRRAVQDLTDVVDDAETTARRLHEDGTTETVSIGECVGGDHVLVRPGERIPLDGTIVEGRGTVNEALITGEARPQRKVPGDDVVGGSVVADGAFEVAVSDGATSTLDRLRGLVWDRQTEGHAIDRLTDRVAATYTPLVVVLAVLTLGAWAALGATPQVVVRTALIVLVVACPVALTLVTPLAIGRGLATAAARDVPVLDQTILERVTDADVVAFDKTGTLTTGEMRVAAVHTTETEADALLRRASAVESRSSHPIATAIRERAPSDSPSVEAFERHRYGVTATVDGEVTAVGNPWLFDALDWKTPVDVQDAIESIREKGAIPTVIGRGGVARGVVAIEDEPRPDWEPMVSAFAEAGRRVVVITGDDSAAARHFEDHPAVDAVHADVAPEAKEGLVRQLRDEYGTVAMVGDGTNDAPALAAADLGVAMVSGSDFTATVAAALVTADDLSPVRSLFAIARGTRRRLRENLALALAMPAVGLPLAVTGYVTPLVATSLTAVGIVLVLVNSRRSLTLDDVATDA</sequence>
<dbReference type="GO" id="GO:0055070">
    <property type="term" value="P:copper ion homeostasis"/>
    <property type="evidence" value="ECO:0007669"/>
    <property type="project" value="TreeGrafter"/>
</dbReference>
<dbReference type="SFLD" id="SFLDS00003">
    <property type="entry name" value="Haloacid_Dehalogenase"/>
    <property type="match status" value="1"/>
</dbReference>
<evidence type="ECO:0000256" key="1">
    <source>
        <dbReference type="ARBA" id="ARBA00004127"/>
    </source>
</evidence>
<keyword evidence="8 10" id="KW-1133">Transmembrane helix</keyword>
<dbReference type="GO" id="GO:0016020">
    <property type="term" value="C:membrane"/>
    <property type="evidence" value="ECO:0007669"/>
    <property type="project" value="InterPro"/>
</dbReference>
<dbReference type="InterPro" id="IPR036163">
    <property type="entry name" value="HMA_dom_sf"/>
</dbReference>
<dbReference type="Proteomes" id="UP000607197">
    <property type="component" value="Unassembled WGS sequence"/>
</dbReference>
<feature type="transmembrane region" description="Helical" evidence="10">
    <location>
        <begin position="175"/>
        <end position="196"/>
    </location>
</feature>
<dbReference type="GO" id="GO:0016887">
    <property type="term" value="F:ATP hydrolysis activity"/>
    <property type="evidence" value="ECO:0007669"/>
    <property type="project" value="InterPro"/>
</dbReference>
<feature type="transmembrane region" description="Helical" evidence="10">
    <location>
        <begin position="202"/>
        <end position="219"/>
    </location>
</feature>
<dbReference type="AlphaFoldDB" id="A0A830FG86"/>
<gene>
    <name evidence="12" type="ORF">GCM10009039_32010</name>
</gene>
<evidence type="ECO:0000256" key="2">
    <source>
        <dbReference type="ARBA" id="ARBA00006024"/>
    </source>
</evidence>
<dbReference type="InterPro" id="IPR006121">
    <property type="entry name" value="HMA_dom"/>
</dbReference>
<organism evidence="12 13">
    <name type="scientific">Halocalculus aciditolerans</name>
    <dbReference type="NCBI Taxonomy" id="1383812"/>
    <lineage>
        <taxon>Archaea</taxon>
        <taxon>Methanobacteriati</taxon>
        <taxon>Methanobacteriota</taxon>
        <taxon>Stenosarchaea group</taxon>
        <taxon>Halobacteria</taxon>
        <taxon>Halobacteriales</taxon>
        <taxon>Halobacteriaceae</taxon>
        <taxon>Halocalculus</taxon>
    </lineage>
</organism>
<dbReference type="RefSeq" id="WP_188980709.1">
    <property type="nucleotide sequence ID" value="NZ_BMPG01000006.1"/>
</dbReference>
<comment type="similarity">
    <text evidence="2">Belongs to the cation transport ATPase (P-type) (TC 3.A.3) family. Type IB subfamily.</text>
</comment>
<name>A0A830FG86_9EURY</name>
<evidence type="ECO:0000256" key="7">
    <source>
        <dbReference type="ARBA" id="ARBA00022967"/>
    </source>
</evidence>
<dbReference type="InterPro" id="IPR027256">
    <property type="entry name" value="P-typ_ATPase_IB"/>
</dbReference>
<keyword evidence="9 10" id="KW-0472">Membrane</keyword>
<dbReference type="InterPro" id="IPR044492">
    <property type="entry name" value="P_typ_ATPase_HD_dom"/>
</dbReference>
<dbReference type="GO" id="GO:0043682">
    <property type="term" value="F:P-type divalent copper transporter activity"/>
    <property type="evidence" value="ECO:0007669"/>
    <property type="project" value="TreeGrafter"/>
</dbReference>
<comment type="subcellular location">
    <subcellularLocation>
        <location evidence="1">Endomembrane system</location>
        <topology evidence="1">Multi-pass membrane protein</topology>
    </subcellularLocation>
</comment>
<evidence type="ECO:0000256" key="8">
    <source>
        <dbReference type="ARBA" id="ARBA00022989"/>
    </source>
</evidence>
<dbReference type="SUPFAM" id="SSF56784">
    <property type="entry name" value="HAD-like"/>
    <property type="match status" value="1"/>
</dbReference>
<dbReference type="PROSITE" id="PS01229">
    <property type="entry name" value="COF_2"/>
    <property type="match status" value="1"/>
</dbReference>
<dbReference type="PANTHER" id="PTHR43520:SF8">
    <property type="entry name" value="P-TYPE CU(+) TRANSPORTER"/>
    <property type="match status" value="1"/>
</dbReference>
<feature type="transmembrane region" description="Helical" evidence="10">
    <location>
        <begin position="693"/>
        <end position="709"/>
    </location>
</feature>
<dbReference type="PROSITE" id="PS50846">
    <property type="entry name" value="HMA_2"/>
    <property type="match status" value="1"/>
</dbReference>
<dbReference type="GO" id="GO:0005524">
    <property type="term" value="F:ATP binding"/>
    <property type="evidence" value="ECO:0007669"/>
    <property type="project" value="UniProtKB-KW"/>
</dbReference>
<dbReference type="Pfam" id="PF00122">
    <property type="entry name" value="E1-E2_ATPase"/>
    <property type="match status" value="1"/>
</dbReference>
<dbReference type="SUPFAM" id="SSF81665">
    <property type="entry name" value="Calcium ATPase, transmembrane domain M"/>
    <property type="match status" value="1"/>
</dbReference>
<dbReference type="SUPFAM" id="SSF55008">
    <property type="entry name" value="HMA, heavy metal-associated domain"/>
    <property type="match status" value="1"/>
</dbReference>
<feature type="transmembrane region" description="Helical" evidence="10">
    <location>
        <begin position="384"/>
        <end position="409"/>
    </location>
</feature>
<evidence type="ECO:0000256" key="4">
    <source>
        <dbReference type="ARBA" id="ARBA00022723"/>
    </source>
</evidence>
<feature type="transmembrane region" description="Helical" evidence="10">
    <location>
        <begin position="357"/>
        <end position="378"/>
    </location>
</feature>
<dbReference type="PANTHER" id="PTHR43520">
    <property type="entry name" value="ATP7, ISOFORM B"/>
    <property type="match status" value="1"/>
</dbReference>
<keyword evidence="7" id="KW-1278">Translocase</keyword>
<proteinExistence type="inferred from homology"/>
<dbReference type="InterPro" id="IPR036412">
    <property type="entry name" value="HAD-like_sf"/>
</dbReference>
<feature type="domain" description="HMA" evidence="11">
    <location>
        <begin position="16"/>
        <end position="82"/>
    </location>
</feature>
<dbReference type="SUPFAM" id="SSF81653">
    <property type="entry name" value="Calcium ATPase, transduction domain A"/>
    <property type="match status" value="1"/>
</dbReference>
<dbReference type="PROSITE" id="PS00154">
    <property type="entry name" value="ATPASE_E1_E2"/>
    <property type="match status" value="1"/>
</dbReference>
<dbReference type="InterPro" id="IPR023298">
    <property type="entry name" value="ATPase_P-typ_TM_dom_sf"/>
</dbReference>
<keyword evidence="5" id="KW-0547">Nucleotide-binding</keyword>
<keyword evidence="4" id="KW-0479">Metal-binding</keyword>
<dbReference type="NCBIfam" id="TIGR01494">
    <property type="entry name" value="ATPase_P-type"/>
    <property type="match status" value="1"/>
</dbReference>
<evidence type="ECO:0000256" key="6">
    <source>
        <dbReference type="ARBA" id="ARBA00022840"/>
    </source>
</evidence>
<dbReference type="Gene3D" id="3.40.1110.10">
    <property type="entry name" value="Calcium-transporting ATPase, cytoplasmic domain N"/>
    <property type="match status" value="1"/>
</dbReference>
<dbReference type="Gene3D" id="2.70.150.10">
    <property type="entry name" value="Calcium-transporting ATPase, cytoplasmic transduction domain A"/>
    <property type="match status" value="1"/>
</dbReference>
<dbReference type="GO" id="GO:0005507">
    <property type="term" value="F:copper ion binding"/>
    <property type="evidence" value="ECO:0007669"/>
    <property type="project" value="TreeGrafter"/>
</dbReference>
<dbReference type="InterPro" id="IPR023214">
    <property type="entry name" value="HAD_sf"/>
</dbReference>
<evidence type="ECO:0000256" key="9">
    <source>
        <dbReference type="ARBA" id="ARBA00023136"/>
    </source>
</evidence>
<evidence type="ECO:0000313" key="12">
    <source>
        <dbReference type="EMBL" id="GGL71561.1"/>
    </source>
</evidence>